<evidence type="ECO:0000313" key="3">
    <source>
        <dbReference type="EMBL" id="TDV47994.1"/>
    </source>
</evidence>
<feature type="domain" description="AMP-dependent synthetase/ligase" evidence="1">
    <location>
        <begin position="21"/>
        <end position="345"/>
    </location>
</feature>
<dbReference type="Proteomes" id="UP000294927">
    <property type="component" value="Unassembled WGS sequence"/>
</dbReference>
<dbReference type="GO" id="GO:0016878">
    <property type="term" value="F:acid-thiol ligase activity"/>
    <property type="evidence" value="ECO:0007669"/>
    <property type="project" value="UniProtKB-ARBA"/>
</dbReference>
<dbReference type="AlphaFoldDB" id="A0A4R7VFH6"/>
<keyword evidence="4" id="KW-1185">Reference proteome</keyword>
<proteinExistence type="predicted"/>
<evidence type="ECO:0000259" key="1">
    <source>
        <dbReference type="Pfam" id="PF00501"/>
    </source>
</evidence>
<dbReference type="InterPro" id="IPR050237">
    <property type="entry name" value="ATP-dep_AMP-bd_enzyme"/>
</dbReference>
<keyword evidence="3" id="KW-0436">Ligase</keyword>
<dbReference type="Gene3D" id="3.30.300.30">
    <property type="match status" value="1"/>
</dbReference>
<dbReference type="InterPro" id="IPR045851">
    <property type="entry name" value="AMP-bd_C_sf"/>
</dbReference>
<dbReference type="SUPFAM" id="SSF56801">
    <property type="entry name" value="Acetyl-CoA synthetase-like"/>
    <property type="match status" value="1"/>
</dbReference>
<dbReference type="SUPFAM" id="SSF51905">
    <property type="entry name" value="FAD/NAD(P)-binding domain"/>
    <property type="match status" value="1"/>
</dbReference>
<dbReference type="CDD" id="cd04433">
    <property type="entry name" value="AFD_class_I"/>
    <property type="match status" value="1"/>
</dbReference>
<dbReference type="Pfam" id="PF13738">
    <property type="entry name" value="Pyr_redox_3"/>
    <property type="match status" value="1"/>
</dbReference>
<sequence length="1013" mass="109683">MPGPETGPFPGAVLDALGNGGDRPVFEHGDRVVTGAELLDLVDRIAAGLRAHEVGPGDGVALLLGVHPEAFAAILAAHAVGARVVGVRPGLPDAQVRHLLGLDITAVVSDRDSGGALTVGALCATAAGPTRLDGRAQDVARLIHTSGSTGVPKACAQTYGAMAAAWTARPDAWPHAIRELASRLDRYLVFGSLSSQVMFEYAVLTVVSGGTVVVADRPALPDAITRHRASASVVTVPRLAKLVAAQRRTPADLSTLRALMVSGSPLSADRHREALDVLGPVVFHGYGQTETGTIAMATPHDPPGSVGVPPTSVDVEVRDARGRPVPVGTDGELFVRTPAQAARYWDDPARSAEVFADGWVRTRDLGHLDGAGRLYLTGRTRDVVIVNANLHYAGPIERVIAEHPDVAEAYVVAAPDEDTGEAVHAFVVPAPGRTPDPAALRALVTARLGPACAPVRVTAIAEAPVAPSGKPDKRLLPSLPRREELVVSSEVSTECLVIGAGPAGLQASYLLSRAGRDHLVLEAGDVPGAFFTRFPRHRTLISINKPNTGWTDPELNLRTDWNSLLCDDPSLLFTAYTPRYFPAAEDMVRYLSDFATKHDLPIRYGTRVESVARPDDFVVRDQRGDTYRARRIIVATGVSKPYVPDIEGVEHAERYDEVSVDPADFTGQRVLIIGRGNSAFETADNLVETAAVIHVAGPGSLKFAWQTHFVGHLRAVNNNFLDTYQLKSQNALLDGRIVSIRRDGDSYLVPVSFARVAERVKEIRYDRVILATGFRFDASIFAPDCRPALTIRDRFPDQTPAWESVNVPDLFFAGTITQGRDFKKSTSGFIHGFRYGVRALHRILEHRYHDVPWPHRQLDPTPDGVADAVVERVNRTSALWQLFAFMADAVLVSRDGTIRYAEEVPVAHLHEAVGRGDFGDVDSYLAVTLEYGADHDRVDPFDISGGRMSQEDTSGLDGRYLHPVVRHFRDGELLGEHHLTENLENEWDSEDVHRTPLLAFLRTQLARTTVGTP</sequence>
<dbReference type="PANTHER" id="PTHR43767">
    <property type="entry name" value="LONG-CHAIN-FATTY-ACID--COA LIGASE"/>
    <property type="match status" value="1"/>
</dbReference>
<dbReference type="EMBL" id="SOCP01000009">
    <property type="protein sequence ID" value="TDV47994.1"/>
    <property type="molecule type" value="Genomic_DNA"/>
</dbReference>
<dbReference type="InterPro" id="IPR020845">
    <property type="entry name" value="AMP-binding_CS"/>
</dbReference>
<name>A0A4R7VFH6_9PSEU</name>
<dbReference type="PANTHER" id="PTHR43767:SF1">
    <property type="entry name" value="NONRIBOSOMAL PEPTIDE SYNTHASE PES1 (EUROFUNG)-RELATED"/>
    <property type="match status" value="1"/>
</dbReference>
<dbReference type="RefSeq" id="WP_243866689.1">
    <property type="nucleotide sequence ID" value="NZ_SOCP01000009.1"/>
</dbReference>
<organism evidence="3 4">
    <name type="scientific">Actinophytocola oryzae</name>
    <dbReference type="NCBI Taxonomy" id="502181"/>
    <lineage>
        <taxon>Bacteria</taxon>
        <taxon>Bacillati</taxon>
        <taxon>Actinomycetota</taxon>
        <taxon>Actinomycetes</taxon>
        <taxon>Pseudonocardiales</taxon>
        <taxon>Pseudonocardiaceae</taxon>
    </lineage>
</organism>
<dbReference type="Pfam" id="PF00501">
    <property type="entry name" value="AMP-binding"/>
    <property type="match status" value="1"/>
</dbReference>
<protein>
    <submittedName>
        <fullName evidence="3">Acyl-CoA synthetase (AMP-forming)/AMP-acid ligase II</fullName>
    </submittedName>
</protein>
<dbReference type="PROSITE" id="PS00455">
    <property type="entry name" value="AMP_BINDING"/>
    <property type="match status" value="1"/>
</dbReference>
<comment type="caution">
    <text evidence="3">The sequence shown here is derived from an EMBL/GenBank/DDBJ whole genome shotgun (WGS) entry which is preliminary data.</text>
</comment>
<accession>A0A4R7VFH6</accession>
<gene>
    <name evidence="3" type="ORF">CLV71_109238</name>
</gene>
<feature type="domain" description="AMP-binding enzyme C-terminal" evidence="2">
    <location>
        <begin position="396"/>
        <end position="470"/>
    </location>
</feature>
<reference evidence="3 4" key="1">
    <citation type="submission" date="2019-03" db="EMBL/GenBank/DDBJ databases">
        <title>Genomic Encyclopedia of Archaeal and Bacterial Type Strains, Phase II (KMG-II): from individual species to whole genera.</title>
        <authorList>
            <person name="Goeker M."/>
        </authorList>
    </citation>
    <scope>NUCLEOTIDE SEQUENCE [LARGE SCALE GENOMIC DNA]</scope>
    <source>
        <strain evidence="3 4">DSM 45499</strain>
    </source>
</reference>
<dbReference type="Gene3D" id="3.40.50.12780">
    <property type="entry name" value="N-terminal domain of ligase-like"/>
    <property type="match status" value="1"/>
</dbReference>
<evidence type="ECO:0000313" key="4">
    <source>
        <dbReference type="Proteomes" id="UP000294927"/>
    </source>
</evidence>
<evidence type="ECO:0000259" key="2">
    <source>
        <dbReference type="Pfam" id="PF13193"/>
    </source>
</evidence>
<dbReference type="InterPro" id="IPR042099">
    <property type="entry name" value="ANL_N_sf"/>
</dbReference>
<dbReference type="Pfam" id="PF13193">
    <property type="entry name" value="AMP-binding_C"/>
    <property type="match status" value="1"/>
</dbReference>
<dbReference type="PRINTS" id="PR00411">
    <property type="entry name" value="PNDRDTASEI"/>
</dbReference>
<dbReference type="InterPro" id="IPR000873">
    <property type="entry name" value="AMP-dep_synth/lig_dom"/>
</dbReference>
<dbReference type="PRINTS" id="PR00368">
    <property type="entry name" value="FADPNR"/>
</dbReference>
<dbReference type="InterPro" id="IPR025110">
    <property type="entry name" value="AMP-bd_C"/>
</dbReference>
<dbReference type="InterPro" id="IPR036188">
    <property type="entry name" value="FAD/NAD-bd_sf"/>
</dbReference>
<dbReference type="Gene3D" id="3.50.50.60">
    <property type="entry name" value="FAD/NAD(P)-binding domain"/>
    <property type="match status" value="2"/>
</dbReference>